<keyword evidence="3" id="KW-1185">Reference proteome</keyword>
<feature type="region of interest" description="Disordered" evidence="1">
    <location>
        <begin position="124"/>
        <end position="176"/>
    </location>
</feature>
<dbReference type="AlphaFoldDB" id="A0A2T2NRJ9"/>
<feature type="region of interest" description="Disordered" evidence="1">
    <location>
        <begin position="31"/>
        <end position="52"/>
    </location>
</feature>
<evidence type="ECO:0000256" key="1">
    <source>
        <dbReference type="SAM" id="MobiDB-lite"/>
    </source>
</evidence>
<evidence type="ECO:0000313" key="2">
    <source>
        <dbReference type="EMBL" id="PSN68057.1"/>
    </source>
</evidence>
<sequence length="197" mass="19930">MEAAERAVAPRGSAWPCLAVVPRSMAAAQQRSSTAAAAGPGRQPTGSWSAWLDAPEASSSSFGRQCRSVHYPADLANLHALLRCAALRRAGAIRGLPCPSVAAAAAAAAPVAGGCALALSDSWSPAREGGQDPSGQAVSSQGLGITISDADGGNRGRGGRSLSMNDHATMPKFPMPSRMQVMPAARSSFAVPSRPAV</sequence>
<proteinExistence type="predicted"/>
<gene>
    <name evidence="2" type="ORF">BS50DRAFT_665598</name>
</gene>
<feature type="compositionally biased region" description="Polar residues" evidence="1">
    <location>
        <begin position="133"/>
        <end position="143"/>
    </location>
</feature>
<organism evidence="2 3">
    <name type="scientific">Corynespora cassiicola Philippines</name>
    <dbReference type="NCBI Taxonomy" id="1448308"/>
    <lineage>
        <taxon>Eukaryota</taxon>
        <taxon>Fungi</taxon>
        <taxon>Dikarya</taxon>
        <taxon>Ascomycota</taxon>
        <taxon>Pezizomycotina</taxon>
        <taxon>Dothideomycetes</taxon>
        <taxon>Pleosporomycetidae</taxon>
        <taxon>Pleosporales</taxon>
        <taxon>Corynesporascaceae</taxon>
        <taxon>Corynespora</taxon>
    </lineage>
</organism>
<name>A0A2T2NRJ9_CORCC</name>
<accession>A0A2T2NRJ9</accession>
<dbReference type="Proteomes" id="UP000240883">
    <property type="component" value="Unassembled WGS sequence"/>
</dbReference>
<protein>
    <submittedName>
        <fullName evidence="2">Uncharacterized protein</fullName>
    </submittedName>
</protein>
<reference evidence="2 3" key="1">
    <citation type="journal article" date="2018" name="Front. Microbiol.">
        <title>Genome-Wide Analysis of Corynespora cassiicola Leaf Fall Disease Putative Effectors.</title>
        <authorList>
            <person name="Lopez D."/>
            <person name="Ribeiro S."/>
            <person name="Label P."/>
            <person name="Fumanal B."/>
            <person name="Venisse J.S."/>
            <person name="Kohler A."/>
            <person name="de Oliveira R.R."/>
            <person name="Labutti K."/>
            <person name="Lipzen A."/>
            <person name="Lail K."/>
            <person name="Bauer D."/>
            <person name="Ohm R.A."/>
            <person name="Barry K.W."/>
            <person name="Spatafora J."/>
            <person name="Grigoriev I.V."/>
            <person name="Martin F.M."/>
            <person name="Pujade-Renaud V."/>
        </authorList>
    </citation>
    <scope>NUCLEOTIDE SEQUENCE [LARGE SCALE GENOMIC DNA]</scope>
    <source>
        <strain evidence="2 3">Philippines</strain>
    </source>
</reference>
<evidence type="ECO:0000313" key="3">
    <source>
        <dbReference type="Proteomes" id="UP000240883"/>
    </source>
</evidence>
<dbReference type="EMBL" id="KZ678134">
    <property type="protein sequence ID" value="PSN68057.1"/>
    <property type="molecule type" value="Genomic_DNA"/>
</dbReference>